<gene>
    <name evidence="2" type="ORF">XD82_1220</name>
</gene>
<dbReference type="SUPFAM" id="SSF55874">
    <property type="entry name" value="ATPase domain of HSP90 chaperone/DNA topoisomerase II/histidine kinase"/>
    <property type="match status" value="1"/>
</dbReference>
<proteinExistence type="predicted"/>
<feature type="domain" description="MPN635 N-terminal" evidence="1">
    <location>
        <begin position="153"/>
        <end position="243"/>
    </location>
</feature>
<name>A0A101GN52_9EURY</name>
<evidence type="ECO:0000313" key="3">
    <source>
        <dbReference type="Proteomes" id="UP000054323"/>
    </source>
</evidence>
<dbReference type="AlphaFoldDB" id="A0A101GN52"/>
<organism evidence="2 3">
    <name type="scientific">Methanoculleus marisnigri</name>
    <dbReference type="NCBI Taxonomy" id="2198"/>
    <lineage>
        <taxon>Archaea</taxon>
        <taxon>Methanobacteriati</taxon>
        <taxon>Methanobacteriota</taxon>
        <taxon>Stenosarchaea group</taxon>
        <taxon>Methanomicrobia</taxon>
        <taxon>Methanomicrobiales</taxon>
        <taxon>Methanomicrobiaceae</taxon>
        <taxon>Methanoculleus</taxon>
    </lineage>
</organism>
<dbReference type="PATRIC" id="fig|2198.4.peg.1566"/>
<dbReference type="Proteomes" id="UP000054323">
    <property type="component" value="Unassembled WGS sequence"/>
</dbReference>
<dbReference type="EMBL" id="LGGD01000151">
    <property type="protein sequence ID" value="KUK61245.1"/>
    <property type="molecule type" value="Genomic_DNA"/>
</dbReference>
<dbReference type="Pfam" id="PF25856">
    <property type="entry name" value="MPN635_N"/>
    <property type="match status" value="1"/>
</dbReference>
<reference evidence="3" key="1">
    <citation type="journal article" date="2015" name="MBio">
        <title>Genome-Resolved Metagenomic Analysis Reveals Roles for Candidate Phyla and Other Microbial Community Members in Biogeochemical Transformations in Oil Reservoirs.</title>
        <authorList>
            <person name="Hu P."/>
            <person name="Tom L."/>
            <person name="Singh A."/>
            <person name="Thomas B.C."/>
            <person name="Baker B.J."/>
            <person name="Piceno Y.M."/>
            <person name="Andersen G.L."/>
            <person name="Banfield J.F."/>
        </authorList>
    </citation>
    <scope>NUCLEOTIDE SEQUENCE [LARGE SCALE GENOMIC DNA]</scope>
</reference>
<dbReference type="Gene3D" id="3.30.565.10">
    <property type="entry name" value="Histidine kinase-like ATPase, C-terminal domain"/>
    <property type="match status" value="1"/>
</dbReference>
<comment type="caution">
    <text evidence="2">The sequence shown here is derived from an EMBL/GenBank/DDBJ whole genome shotgun (WGS) entry which is preliminary data.</text>
</comment>
<accession>A0A101GN52</accession>
<dbReference type="InterPro" id="IPR036890">
    <property type="entry name" value="HATPase_C_sf"/>
</dbReference>
<protein>
    <recommendedName>
        <fullName evidence="1">MPN635 N-terminal domain-containing protein</fullName>
    </recommendedName>
</protein>
<evidence type="ECO:0000313" key="2">
    <source>
        <dbReference type="EMBL" id="KUK61245.1"/>
    </source>
</evidence>
<evidence type="ECO:0000259" key="1">
    <source>
        <dbReference type="Pfam" id="PF25856"/>
    </source>
</evidence>
<dbReference type="InterPro" id="IPR058987">
    <property type="entry name" value="MPN635_N"/>
</dbReference>
<sequence>MAVNKFDLNIEKILEDWEVYHAVREVIANAIDEELLTGTKKIEIFKDGAKCWHIRDYGRGLSYQHLTQKENDEKLSDPRVIGKFGIGLKDALATFNRKGVDISIKSRHGDIALGQAEKHGFKDVVTLHACISPPSDSKFQGSEFILKGCSDNDIAKAKDLFLCFSGEKILEATQYGQVLEKKSVPGRIYVNGVQVAEEENFLFSYNITALNKNIQKALNRERTNVGRTAYASRVQNILTACEREKVAHELVKDLAKYDSGEHHDELGWSDVSIHACKLLNSRSKVVFFTSGEAMSAPNLVDHAKNDNYNVVIIPQKIRDKLRGIQDISGNPIRDMEQFSRDWNDSFKFSFVSEKQLNAGEKDIFRQTEQILNLVGDRPKFIKDVLISATMRLDPHSHRETIGLWDASKGRIIIKRDQLKTLQSYAGVLLHEVAHATSGATDVTDAFEHELTQYLGQVVEKAIKSD</sequence>